<gene>
    <name evidence="1" type="ORF">Daura_31610</name>
</gene>
<reference evidence="1" key="1">
    <citation type="submission" date="2021-04" db="EMBL/GenBank/DDBJ databases">
        <title>Dactylosporangium aurantiacum NRRL B-8018 full assembly.</title>
        <authorList>
            <person name="Hartkoorn R.C."/>
            <person name="Beaudoing E."/>
            <person name="Hot D."/>
        </authorList>
    </citation>
    <scope>NUCLEOTIDE SEQUENCE</scope>
    <source>
        <strain evidence="1">NRRL B-8018</strain>
    </source>
</reference>
<name>A0A9Q9IBD3_9ACTN</name>
<dbReference type="RefSeq" id="WP_033364723.1">
    <property type="nucleotide sequence ID" value="NZ_CP073767.1"/>
</dbReference>
<dbReference type="OrthoDB" id="4559513at2"/>
<dbReference type="EMBL" id="CP073767">
    <property type="protein sequence ID" value="UWZ51290.1"/>
    <property type="molecule type" value="Genomic_DNA"/>
</dbReference>
<proteinExistence type="predicted"/>
<accession>A0A9Q9IBD3</accession>
<keyword evidence="2" id="KW-1185">Reference proteome</keyword>
<dbReference type="KEGG" id="daur:Daura_31610"/>
<dbReference type="Proteomes" id="UP001058003">
    <property type="component" value="Chromosome"/>
</dbReference>
<dbReference type="AlphaFoldDB" id="A0A9Q9IBD3"/>
<evidence type="ECO:0000313" key="2">
    <source>
        <dbReference type="Proteomes" id="UP001058003"/>
    </source>
</evidence>
<sequence>MQSAVIAAVAALLGLVVGRLWDSRVEARRWRRDHRMRVYERFIAAYYASREAYRSLALQEPGTAGSEEALARALDLGVDFNQAVVSVWFHGSPAVAAAVHGVDVEINKLVAVAQLRRYAWEEWRVARSPAEHAAEQFIEVVRRDLGLPDIPVMLCYPPHEPAAA</sequence>
<organism evidence="1 2">
    <name type="scientific">Dactylosporangium aurantiacum</name>
    <dbReference type="NCBI Taxonomy" id="35754"/>
    <lineage>
        <taxon>Bacteria</taxon>
        <taxon>Bacillati</taxon>
        <taxon>Actinomycetota</taxon>
        <taxon>Actinomycetes</taxon>
        <taxon>Micromonosporales</taxon>
        <taxon>Micromonosporaceae</taxon>
        <taxon>Dactylosporangium</taxon>
    </lineage>
</organism>
<protein>
    <submittedName>
        <fullName evidence="1">Uncharacterized protein</fullName>
    </submittedName>
</protein>
<evidence type="ECO:0000313" key="1">
    <source>
        <dbReference type="EMBL" id="UWZ51290.1"/>
    </source>
</evidence>